<name>S3DE71_GLAL2</name>
<keyword evidence="2" id="KW-1185">Reference proteome</keyword>
<sequence length="225" mass="25266">MTTRFLHQACRHEMGLSEATALLLSVQERNNLMDTSDINLKLIIEPRWCPSCVSSRVDTIKQNHSATTATWQHTDKREAHKLNIKRARADGIAKGRMEAVGRPLTESEKPKFQISSEITDAEFCAQFAQLGLVDEDEKAERELTPAEFEQYLGAILMIAESNGEKEGRGIQARLERQALAEVDEKRRQWSELASGRDEKAGVFHKHSSNVIFAASCNVCDPVSEQ</sequence>
<dbReference type="EMBL" id="KE145354">
    <property type="protein sequence ID" value="EPE35394.1"/>
    <property type="molecule type" value="Genomic_DNA"/>
</dbReference>
<organism evidence="1 2">
    <name type="scientific">Glarea lozoyensis (strain ATCC 20868 / MF5171)</name>
    <dbReference type="NCBI Taxonomy" id="1116229"/>
    <lineage>
        <taxon>Eukaryota</taxon>
        <taxon>Fungi</taxon>
        <taxon>Dikarya</taxon>
        <taxon>Ascomycota</taxon>
        <taxon>Pezizomycotina</taxon>
        <taxon>Leotiomycetes</taxon>
        <taxon>Helotiales</taxon>
        <taxon>Helotiaceae</taxon>
        <taxon>Glarea</taxon>
    </lineage>
</organism>
<protein>
    <submittedName>
        <fullName evidence="1">Uncharacterized protein</fullName>
    </submittedName>
</protein>
<evidence type="ECO:0000313" key="1">
    <source>
        <dbReference type="EMBL" id="EPE35394.1"/>
    </source>
</evidence>
<dbReference type="RefSeq" id="XP_008077473.1">
    <property type="nucleotide sequence ID" value="XM_008079282.1"/>
</dbReference>
<proteinExistence type="predicted"/>
<accession>S3DE71</accession>
<dbReference type="HOGENOM" id="CLU_1230034_0_0_1"/>
<dbReference type="Proteomes" id="UP000016922">
    <property type="component" value="Unassembled WGS sequence"/>
</dbReference>
<dbReference type="KEGG" id="glz:GLAREA_11093"/>
<dbReference type="OrthoDB" id="3562917at2759"/>
<gene>
    <name evidence="1" type="ORF">GLAREA_11093</name>
</gene>
<reference evidence="1 2" key="1">
    <citation type="journal article" date="2013" name="BMC Genomics">
        <title>Genomics-driven discovery of the pneumocandin biosynthetic gene cluster in the fungus Glarea lozoyensis.</title>
        <authorList>
            <person name="Chen L."/>
            <person name="Yue Q."/>
            <person name="Zhang X."/>
            <person name="Xiang M."/>
            <person name="Wang C."/>
            <person name="Li S."/>
            <person name="Che Y."/>
            <person name="Ortiz-Lopez F.J."/>
            <person name="Bills G.F."/>
            <person name="Liu X."/>
            <person name="An Z."/>
        </authorList>
    </citation>
    <scope>NUCLEOTIDE SEQUENCE [LARGE SCALE GENOMIC DNA]</scope>
    <source>
        <strain evidence="2">ATCC 20868 / MF5171</strain>
    </source>
</reference>
<dbReference type="AlphaFoldDB" id="S3DE71"/>
<dbReference type="GeneID" id="19470135"/>
<evidence type="ECO:0000313" key="2">
    <source>
        <dbReference type="Proteomes" id="UP000016922"/>
    </source>
</evidence>